<dbReference type="InterPro" id="IPR036291">
    <property type="entry name" value="NAD(P)-bd_dom_sf"/>
</dbReference>
<evidence type="ECO:0000313" key="3">
    <source>
        <dbReference type="Proteomes" id="UP001458946"/>
    </source>
</evidence>
<dbReference type="Gene3D" id="3.90.25.10">
    <property type="entry name" value="UDP-galactose 4-epimerase, domain 1"/>
    <property type="match status" value="1"/>
</dbReference>
<dbReference type="Gene3D" id="3.40.50.720">
    <property type="entry name" value="NAD(P)-binding Rossmann-like Domain"/>
    <property type="match status" value="1"/>
</dbReference>
<comment type="caution">
    <text evidence="2">The sequence shown here is derived from an EMBL/GenBank/DDBJ whole genome shotgun (WGS) entry which is preliminary data.</text>
</comment>
<dbReference type="InterPro" id="IPR052718">
    <property type="entry name" value="NmrA-type_oxidoreductase"/>
</dbReference>
<keyword evidence="3" id="KW-1185">Reference proteome</keyword>
<evidence type="ECO:0000313" key="2">
    <source>
        <dbReference type="EMBL" id="GAA5503933.1"/>
    </source>
</evidence>
<dbReference type="RefSeq" id="WP_353543897.1">
    <property type="nucleotide sequence ID" value="NZ_BAABRN010000075.1"/>
</dbReference>
<dbReference type="PANTHER" id="PTHR47129">
    <property type="entry name" value="QUINONE OXIDOREDUCTASE 2"/>
    <property type="match status" value="1"/>
</dbReference>
<dbReference type="Pfam" id="PF05368">
    <property type="entry name" value="NmrA"/>
    <property type="match status" value="1"/>
</dbReference>
<protein>
    <submittedName>
        <fullName evidence="2">Quinone oxidoreductase 2</fullName>
    </submittedName>
</protein>
<proteinExistence type="predicted"/>
<dbReference type="InterPro" id="IPR008030">
    <property type="entry name" value="NmrA-like"/>
</dbReference>
<dbReference type="SUPFAM" id="SSF51735">
    <property type="entry name" value="NAD(P)-binding Rossmann-fold domains"/>
    <property type="match status" value="1"/>
</dbReference>
<sequence>MPKIAITAATGHLGQLVVQALLNRGVPAGDIVAIVRDPAKAADLAAKGVEVRQADYRQPGGWPAALAGVERLLLISSNDFNDRVGQHRTVIEAAKAAGVKLLAYTSLLKADTAQMSLAADHWGTEQALRESGVPHTVLRNGWYLENYNVRQALETGAVLGAAGEGRIHAAARQDYAEAAAAVLTGQGHAGKVYELAGDQGFTMAELTAEIARQGGKTVVYQNLPAAEYGKMLEGFGLPVPVAQMLASSDTGIARGELASSSTDLRDLIGHPTTTLAEGVAAQLSS</sequence>
<reference evidence="2 3" key="1">
    <citation type="submission" date="2024-02" db="EMBL/GenBank/DDBJ databases">
        <title>Deinococcus xinjiangensis NBRC 107630.</title>
        <authorList>
            <person name="Ichikawa N."/>
            <person name="Katano-Makiyama Y."/>
            <person name="Hidaka K."/>
        </authorList>
    </citation>
    <scope>NUCLEOTIDE SEQUENCE [LARGE SCALE GENOMIC DNA]</scope>
    <source>
        <strain evidence="2 3">NBRC 107630</strain>
    </source>
</reference>
<feature type="domain" description="NmrA-like" evidence="1">
    <location>
        <begin position="3"/>
        <end position="248"/>
    </location>
</feature>
<accession>A0ABP9VKL2</accession>
<name>A0ABP9VKL2_9DEIO</name>
<gene>
    <name evidence="2" type="primary">qorB</name>
    <name evidence="2" type="ORF">Dxin01_03701</name>
</gene>
<organism evidence="2 3">
    <name type="scientific">Deinococcus xinjiangensis</name>
    <dbReference type="NCBI Taxonomy" id="457454"/>
    <lineage>
        <taxon>Bacteria</taxon>
        <taxon>Thermotogati</taxon>
        <taxon>Deinococcota</taxon>
        <taxon>Deinococci</taxon>
        <taxon>Deinococcales</taxon>
        <taxon>Deinococcaceae</taxon>
        <taxon>Deinococcus</taxon>
    </lineage>
</organism>
<dbReference type="PANTHER" id="PTHR47129:SF1">
    <property type="entry name" value="NMRA-LIKE DOMAIN-CONTAINING PROTEIN"/>
    <property type="match status" value="1"/>
</dbReference>
<dbReference type="Proteomes" id="UP001458946">
    <property type="component" value="Unassembled WGS sequence"/>
</dbReference>
<evidence type="ECO:0000259" key="1">
    <source>
        <dbReference type="Pfam" id="PF05368"/>
    </source>
</evidence>
<dbReference type="EMBL" id="BAABRN010000075">
    <property type="protein sequence ID" value="GAA5503933.1"/>
    <property type="molecule type" value="Genomic_DNA"/>
</dbReference>
<dbReference type="CDD" id="cd05269">
    <property type="entry name" value="TMR_SDR_a"/>
    <property type="match status" value="1"/>
</dbReference>